<evidence type="ECO:0000256" key="1">
    <source>
        <dbReference type="SAM" id="MobiDB-lite"/>
    </source>
</evidence>
<reference evidence="2" key="2">
    <citation type="submission" date="2025-09" db="UniProtKB">
        <authorList>
            <consortium name="Ensembl"/>
        </authorList>
    </citation>
    <scope>IDENTIFICATION</scope>
</reference>
<reference evidence="2" key="1">
    <citation type="submission" date="2025-08" db="UniProtKB">
        <authorList>
            <consortium name="Ensembl"/>
        </authorList>
    </citation>
    <scope>IDENTIFICATION</scope>
</reference>
<protein>
    <submittedName>
        <fullName evidence="2">Uncharacterized protein</fullName>
    </submittedName>
</protein>
<evidence type="ECO:0000313" key="3">
    <source>
        <dbReference type="Proteomes" id="UP000694427"/>
    </source>
</evidence>
<name>A0A8C1JJV2_CYPCA</name>
<accession>A0A8C1JJV2</accession>
<evidence type="ECO:0000313" key="2">
    <source>
        <dbReference type="Ensembl" id="ENSCCRP00010033563.1"/>
    </source>
</evidence>
<feature type="compositionally biased region" description="Low complexity" evidence="1">
    <location>
        <begin position="41"/>
        <end position="64"/>
    </location>
</feature>
<organism evidence="2 3">
    <name type="scientific">Cyprinus carpio</name>
    <name type="common">Common carp</name>
    <dbReference type="NCBI Taxonomy" id="7962"/>
    <lineage>
        <taxon>Eukaryota</taxon>
        <taxon>Metazoa</taxon>
        <taxon>Chordata</taxon>
        <taxon>Craniata</taxon>
        <taxon>Vertebrata</taxon>
        <taxon>Euteleostomi</taxon>
        <taxon>Actinopterygii</taxon>
        <taxon>Neopterygii</taxon>
        <taxon>Teleostei</taxon>
        <taxon>Ostariophysi</taxon>
        <taxon>Cypriniformes</taxon>
        <taxon>Cyprinidae</taxon>
        <taxon>Cyprininae</taxon>
        <taxon>Cyprinus</taxon>
    </lineage>
</organism>
<sequence>MSVQAVTAKMAEVELKDVAGKAASPAISPLTPKAEEKKSENNPTSPSAAAAAATVEPSPVTTAPNPVKMPQASAMKRPDPQQNGGEAFVNCDGTVAEAPRMKKVTRVDCAELPVHSRSFTSSCPGIIGDRCTECFHGVFDRIALISSS</sequence>
<feature type="region of interest" description="Disordered" evidence="1">
    <location>
        <begin position="13"/>
        <end position="88"/>
    </location>
</feature>
<dbReference type="AlphaFoldDB" id="A0A8C1JJV2"/>
<keyword evidence="3" id="KW-1185">Reference proteome</keyword>
<dbReference type="Proteomes" id="UP000694427">
    <property type="component" value="Unplaced"/>
</dbReference>
<dbReference type="Ensembl" id="ENSCCRT00010036816.1">
    <property type="protein sequence ID" value="ENSCCRP00010033563.1"/>
    <property type="gene ID" value="ENSCCRG00010014285.1"/>
</dbReference>
<proteinExistence type="predicted"/>